<protein>
    <recommendedName>
        <fullName evidence="4">PEP-CTERM protein-sorting domain-containing protein</fullName>
    </recommendedName>
</protein>
<gene>
    <name evidence="2" type="ORF">PLANPX_5667</name>
</gene>
<dbReference type="InterPro" id="IPR018247">
    <property type="entry name" value="EF_Hand_1_Ca_BS"/>
</dbReference>
<evidence type="ECO:0000256" key="1">
    <source>
        <dbReference type="SAM" id="SignalP"/>
    </source>
</evidence>
<feature type="signal peptide" evidence="1">
    <location>
        <begin position="1"/>
        <end position="22"/>
    </location>
</feature>
<dbReference type="PROSITE" id="PS00018">
    <property type="entry name" value="EF_HAND_1"/>
    <property type="match status" value="1"/>
</dbReference>
<reference evidence="3" key="1">
    <citation type="submission" date="2019-10" db="EMBL/GenBank/DDBJ databases">
        <title>Lacipirellula parvula gen. nov., sp. nov., representing a lineage of planctomycetes widespread in freshwater anoxic habitats, and description of the family Lacipirellulaceae.</title>
        <authorList>
            <person name="Dedysh S.N."/>
            <person name="Kulichevskaya I.S."/>
            <person name="Beletsky A.V."/>
            <person name="Rakitin A.L."/>
            <person name="Mardanov A.V."/>
            <person name="Ivanova A.A."/>
            <person name="Saltykova V.X."/>
            <person name="Rijpstra W.I.C."/>
            <person name="Sinninghe Damste J.S."/>
            <person name="Ravin N.V."/>
        </authorList>
    </citation>
    <scope>NUCLEOTIDE SEQUENCE [LARGE SCALE GENOMIC DNA]</scope>
    <source>
        <strain evidence="3">PX69</strain>
    </source>
</reference>
<dbReference type="Proteomes" id="UP000326837">
    <property type="component" value="Chromosome"/>
</dbReference>
<proteinExistence type="predicted"/>
<dbReference type="EMBL" id="AP021861">
    <property type="protein sequence ID" value="BBO36055.1"/>
    <property type="molecule type" value="Genomic_DNA"/>
</dbReference>
<sequence>MNRTLTRSLILIAALAGRTASAQLVNNEWNAGSGNWNVQSNWFPFGVPDNGADGFDYNVLIGNRAIAANAIVTFVPRDGVSDTVSSFALSGGADFLTNGNRLIVLGQATVDGVGSTLRVDPNAAPGAISFQANNLLLKNSATMTMNGGTLYAATTDVAPNARVQGGGLIIFGDADIFAEDAFDNSGTLAVGLGGTQNNTLTLQTNGIDFIDLDGDNELGVVNVSNNVADPLADALTLVIDAPLEDPFGGTLLIGSRDLVELKQRLLMTNATVQLAGGDHRATLRTGADTAIISTSTFNISGDVLLDGHYLISNSNVTVADSAKLTLTGSTWIDRGAILLNNNSELIVTGNTTITDSGDFNWDGTAGNATTTVRGNGLLTIAVDEVDNSSNDFSGTLNLIDNGKAVVNLTSDAWTISGTLNKTGAGISSITGDGLNIRGALNVSNGTLALPKTTLGAGAVVNIAADGILELGNDSSFASPTSVNGAGTLRVAAASSVTSNTTINVGTFDWDGLNEGQRQLVGNEVTFTINAERFDDDGDMDDRIILGGRGAKLIVNGPAEWTMNGIFAAGIGVSSNNGSSTIGGTSRMVLANRLNVDGLVFVEAPITFGDGSSSVTGVGTRLVVVNEATYRSGNIIGDGTYTPAAVNNVVGTPNISVRHFDFDAGDWNIAPGGHLKINVTNYDLVEPTKAFDRSITLTDGDVTVNSADPRFIMNGTLTMISTSAEQSADWEGEPISIGDDNGALDAKLIVGGTHTSRFRTDVLFNGDADVNVAAGAALSFENHVEFNTLSPSASAEFAGGGKLLFQRTVNFIDPVTLNMIGGVVDLDGDDATGDVITVFAPITIKTAEFSDFGRTNPMGGLNVIDVQSDFGFGSLTVQLDGPTAHWTLNPEGVLKLTNDRNRQTLLAGSDVTLKGTVQASGDVQLDARVDIQGSINIAMAGEPLALNGGDQGFVPNRIAGGVVSGAGLLGANADRALYGFGTINTAIDFDDTAILRADDGMLTINGPILDVGQIGTEDHDGILNVTNAWNSNVADLVRMKGGELRGAALTVGNAEGLVGFGVVTAKIINNTRIAARSGLLLLETAASDNDWDGAANNGMLLATSGATLELRDNADFAFGGGVSASSGSRVLTNGFAFDFGPTSTLALDNGTFESTRGVNVRGGMTVAGASTMNTTGGELHFKQGSSTNVMGELTLAGGPTVVEAGALFTGVGALNVSPGNILRPNANANLNVLVDNRGTLVPAGDEAIGRVTLGEFQQSSGANLMLELAGIGLNQFDRLTIEGGALLNGRLSIDLDGGFIPTLGQTFNILTAADGISGMFSNVQLVDMPAGLSFQLNYLPTIVQLKVVSAPLLSADFDHDGDVDGDDLTAWKTAFGRNAGGDADGDLDTDGADFLHWQRQFGSSSGVVSLTPPISAVPEPSALALMLAAAAGVVQINRKGKSQRVS</sequence>
<dbReference type="KEGG" id="lpav:PLANPX_5667"/>
<name>A0A5K7XI29_9BACT</name>
<keyword evidence="1" id="KW-0732">Signal</keyword>
<evidence type="ECO:0000313" key="3">
    <source>
        <dbReference type="Proteomes" id="UP000326837"/>
    </source>
</evidence>
<feature type="chain" id="PRO_5025051879" description="PEP-CTERM protein-sorting domain-containing protein" evidence="1">
    <location>
        <begin position="23"/>
        <end position="1445"/>
    </location>
</feature>
<keyword evidence="3" id="KW-1185">Reference proteome</keyword>
<evidence type="ECO:0008006" key="4">
    <source>
        <dbReference type="Google" id="ProtNLM"/>
    </source>
</evidence>
<dbReference type="RefSeq" id="WP_152101300.1">
    <property type="nucleotide sequence ID" value="NZ_AP021861.1"/>
</dbReference>
<evidence type="ECO:0000313" key="2">
    <source>
        <dbReference type="EMBL" id="BBO36055.1"/>
    </source>
</evidence>
<organism evidence="2 3">
    <name type="scientific">Lacipirellula parvula</name>
    <dbReference type="NCBI Taxonomy" id="2650471"/>
    <lineage>
        <taxon>Bacteria</taxon>
        <taxon>Pseudomonadati</taxon>
        <taxon>Planctomycetota</taxon>
        <taxon>Planctomycetia</taxon>
        <taxon>Pirellulales</taxon>
        <taxon>Lacipirellulaceae</taxon>
        <taxon>Lacipirellula</taxon>
    </lineage>
</organism>
<accession>A0A5K7XI29</accession>